<comment type="caution">
    <text evidence="1">The sequence shown here is derived from an EMBL/GenBank/DDBJ whole genome shotgun (WGS) entry which is preliminary data.</text>
</comment>
<evidence type="ECO:0000313" key="2">
    <source>
        <dbReference type="Proteomes" id="UP001480595"/>
    </source>
</evidence>
<dbReference type="GeneID" id="92098888"/>
<protein>
    <submittedName>
        <fullName evidence="1">Proline-specific peptidase</fullName>
    </submittedName>
</protein>
<dbReference type="InterPro" id="IPR029058">
    <property type="entry name" value="AB_hydrolase_fold"/>
</dbReference>
<evidence type="ECO:0000313" key="1">
    <source>
        <dbReference type="EMBL" id="KAK8041409.1"/>
    </source>
</evidence>
<dbReference type="RefSeq" id="XP_066708954.1">
    <property type="nucleotide sequence ID" value="XM_066865825.1"/>
</dbReference>
<dbReference type="EMBL" id="JAQQWL010000015">
    <property type="protein sequence ID" value="KAK8041409.1"/>
    <property type="molecule type" value="Genomic_DNA"/>
</dbReference>
<reference evidence="1 2" key="1">
    <citation type="submission" date="2023-01" db="EMBL/GenBank/DDBJ databases">
        <title>Analysis of 21 Apiospora genomes using comparative genomics revels a genus with tremendous synthesis potential of carbohydrate active enzymes and secondary metabolites.</title>
        <authorList>
            <person name="Sorensen T."/>
        </authorList>
    </citation>
    <scope>NUCLEOTIDE SEQUENCE [LARGE SCALE GENOMIC DNA]</scope>
    <source>
        <strain evidence="1 2">CBS 135458</strain>
    </source>
</reference>
<dbReference type="Proteomes" id="UP001480595">
    <property type="component" value="Unassembled WGS sequence"/>
</dbReference>
<proteinExistence type="predicted"/>
<keyword evidence="2" id="KW-1185">Reference proteome</keyword>
<accession>A0ABR1T497</accession>
<sequence>MDEHPVNTSASVMPVVLLPAWFPVSPNAHFTGLYSSWCNTVAGADGVEALSLVVHGGPGAGKEYLLALAELWSQYGLPVVFYDQIGCSAFTHLRQTTCDQAFWHGQATSASKWWPGWRTRKFDTWEEALQEDTMNVGRGGGVGVIGSGSRRSSRSLRLFPLTVPPQLLPPPVRGHECAVGRDVAELALEVRDLGAVAEAHGRERAGLHRGCHGLLDAPAAHAVAAVPAGQGQQVARPLLAGGAAEAGGEGGGWAWAIW</sequence>
<gene>
    <name evidence="1" type="ORF">PG994_014416</name>
</gene>
<name>A0ABR1T497_9PEZI</name>
<dbReference type="Gene3D" id="3.40.50.1820">
    <property type="entry name" value="alpha/beta hydrolase"/>
    <property type="match status" value="1"/>
</dbReference>
<organism evidence="1 2">
    <name type="scientific">Apiospora phragmitis</name>
    <dbReference type="NCBI Taxonomy" id="2905665"/>
    <lineage>
        <taxon>Eukaryota</taxon>
        <taxon>Fungi</taxon>
        <taxon>Dikarya</taxon>
        <taxon>Ascomycota</taxon>
        <taxon>Pezizomycotina</taxon>
        <taxon>Sordariomycetes</taxon>
        <taxon>Xylariomycetidae</taxon>
        <taxon>Amphisphaeriales</taxon>
        <taxon>Apiosporaceae</taxon>
        <taxon>Apiospora</taxon>
    </lineage>
</organism>